<sequence length="39" mass="4417">MQHFDPGKKPLAKIDGELGDVQNSKEIYERRGFDVEIVG</sequence>
<reference evidence="1" key="1">
    <citation type="submission" date="2018-06" db="EMBL/GenBank/DDBJ databases">
        <authorList>
            <person name="Zhirakovskaya E."/>
        </authorList>
    </citation>
    <scope>NUCLEOTIDE SEQUENCE</scope>
</reference>
<gene>
    <name evidence="1" type="ORF">MNBD_GAMMA10-1938</name>
</gene>
<proteinExistence type="predicted"/>
<dbReference type="EMBL" id="UOFJ01000275">
    <property type="protein sequence ID" value="VAW67491.1"/>
    <property type="molecule type" value="Genomic_DNA"/>
</dbReference>
<name>A0A3B0XIT6_9ZZZZ</name>
<evidence type="ECO:0000313" key="1">
    <source>
        <dbReference type="EMBL" id="VAW67491.1"/>
    </source>
</evidence>
<accession>A0A3B0XIT6</accession>
<protein>
    <submittedName>
        <fullName evidence="1">Uncharacterized protein</fullName>
    </submittedName>
</protein>
<organism evidence="1">
    <name type="scientific">hydrothermal vent metagenome</name>
    <dbReference type="NCBI Taxonomy" id="652676"/>
    <lineage>
        <taxon>unclassified sequences</taxon>
        <taxon>metagenomes</taxon>
        <taxon>ecological metagenomes</taxon>
    </lineage>
</organism>
<dbReference type="AlphaFoldDB" id="A0A3B0XIT6"/>